<dbReference type="NCBIfam" id="TIGR02433">
    <property type="entry name" value="lysidine_TilS_C"/>
    <property type="match status" value="1"/>
</dbReference>
<proteinExistence type="inferred from homology"/>
<evidence type="ECO:0000256" key="5">
    <source>
        <dbReference type="ARBA" id="ARBA00022741"/>
    </source>
</evidence>
<dbReference type="Pfam" id="PF01171">
    <property type="entry name" value="ATP_bind_3"/>
    <property type="match status" value="1"/>
</dbReference>
<comment type="subcellular location">
    <subcellularLocation>
        <location evidence="1 8">Cytoplasm</location>
    </subcellularLocation>
</comment>
<dbReference type="InterPro" id="IPR014729">
    <property type="entry name" value="Rossmann-like_a/b/a_fold"/>
</dbReference>
<dbReference type="AlphaFoldDB" id="A0AAU0UJG0"/>
<feature type="binding site" evidence="8">
    <location>
        <begin position="26"/>
        <end position="31"/>
    </location>
    <ligand>
        <name>ATP</name>
        <dbReference type="ChEBI" id="CHEBI:30616"/>
    </ligand>
</feature>
<dbReference type="GO" id="GO:0032267">
    <property type="term" value="F:tRNA(Ile)-lysidine synthase activity"/>
    <property type="evidence" value="ECO:0007669"/>
    <property type="project" value="UniProtKB-EC"/>
</dbReference>
<comment type="function">
    <text evidence="8">Ligates lysine onto the cytidine present at position 34 of the AUA codon-specific tRNA(Ile) that contains the anticodon CAU, in an ATP-dependent manner. Cytidine is converted to lysidine, thus changing the amino acid specificity of the tRNA from methionine to isoleucine.</text>
</comment>
<dbReference type="Gene3D" id="1.20.59.20">
    <property type="match status" value="1"/>
</dbReference>
<comment type="domain">
    <text evidence="8">The N-terminal region contains the highly conserved SGGXDS motif, predicted to be a P-loop motif involved in ATP binding.</text>
</comment>
<keyword evidence="6 8" id="KW-0067">ATP-binding</keyword>
<dbReference type="CDD" id="cd01992">
    <property type="entry name" value="TilS_N"/>
    <property type="match status" value="1"/>
</dbReference>
<name>A0AAU0UJG0_9FIRM</name>
<evidence type="ECO:0000256" key="1">
    <source>
        <dbReference type="ARBA" id="ARBA00004496"/>
    </source>
</evidence>
<dbReference type="GO" id="GO:0006400">
    <property type="term" value="P:tRNA modification"/>
    <property type="evidence" value="ECO:0007669"/>
    <property type="project" value="UniProtKB-UniRule"/>
</dbReference>
<evidence type="ECO:0000256" key="8">
    <source>
        <dbReference type="HAMAP-Rule" id="MF_01161"/>
    </source>
</evidence>
<comment type="catalytic activity">
    <reaction evidence="7 8">
        <text>cytidine(34) in tRNA(Ile2) + L-lysine + ATP = lysidine(34) in tRNA(Ile2) + AMP + diphosphate + H(+)</text>
        <dbReference type="Rhea" id="RHEA:43744"/>
        <dbReference type="Rhea" id="RHEA-COMP:10625"/>
        <dbReference type="Rhea" id="RHEA-COMP:10670"/>
        <dbReference type="ChEBI" id="CHEBI:15378"/>
        <dbReference type="ChEBI" id="CHEBI:30616"/>
        <dbReference type="ChEBI" id="CHEBI:32551"/>
        <dbReference type="ChEBI" id="CHEBI:33019"/>
        <dbReference type="ChEBI" id="CHEBI:82748"/>
        <dbReference type="ChEBI" id="CHEBI:83665"/>
        <dbReference type="ChEBI" id="CHEBI:456215"/>
        <dbReference type="EC" id="6.3.4.19"/>
    </reaction>
</comment>
<keyword evidence="5 8" id="KW-0547">Nucleotide-binding</keyword>
<dbReference type="Gene3D" id="3.40.50.620">
    <property type="entry name" value="HUPs"/>
    <property type="match status" value="1"/>
</dbReference>
<dbReference type="SUPFAM" id="SSF56037">
    <property type="entry name" value="PheT/TilS domain"/>
    <property type="match status" value="1"/>
</dbReference>
<dbReference type="EMBL" id="CP121694">
    <property type="protein sequence ID" value="WRO20429.1"/>
    <property type="molecule type" value="Genomic_DNA"/>
</dbReference>
<comment type="similarity">
    <text evidence="8">Belongs to the tRNA(Ile)-lysidine synthase family.</text>
</comment>
<dbReference type="HAMAP" id="MF_01161">
    <property type="entry name" value="tRNA_Ile_lys_synt"/>
    <property type="match status" value="1"/>
</dbReference>
<dbReference type="SUPFAM" id="SSF52402">
    <property type="entry name" value="Adenine nucleotide alpha hydrolases-like"/>
    <property type="match status" value="1"/>
</dbReference>
<keyword evidence="3 8" id="KW-0436">Ligase</keyword>
<dbReference type="InterPro" id="IPR012796">
    <property type="entry name" value="Lysidine-tRNA-synth_C"/>
</dbReference>
<accession>A0AAU0UJG0</accession>
<evidence type="ECO:0000256" key="4">
    <source>
        <dbReference type="ARBA" id="ARBA00022694"/>
    </source>
</evidence>
<dbReference type="Pfam" id="PF11734">
    <property type="entry name" value="TilS_C"/>
    <property type="match status" value="1"/>
</dbReference>
<dbReference type="InterPro" id="IPR011063">
    <property type="entry name" value="TilS/TtcA_N"/>
</dbReference>
<evidence type="ECO:0000256" key="6">
    <source>
        <dbReference type="ARBA" id="ARBA00022840"/>
    </source>
</evidence>
<dbReference type="PANTHER" id="PTHR43033:SF1">
    <property type="entry name" value="TRNA(ILE)-LYSIDINE SYNTHASE-RELATED"/>
    <property type="match status" value="1"/>
</dbReference>
<evidence type="ECO:0000313" key="10">
    <source>
        <dbReference type="EMBL" id="WRO20429.1"/>
    </source>
</evidence>
<evidence type="ECO:0000313" key="11">
    <source>
        <dbReference type="Proteomes" id="UP001329915"/>
    </source>
</evidence>
<evidence type="ECO:0000256" key="3">
    <source>
        <dbReference type="ARBA" id="ARBA00022598"/>
    </source>
</evidence>
<protein>
    <recommendedName>
        <fullName evidence="8">tRNA(Ile)-lysidine synthase</fullName>
        <ecNumber evidence="8">6.3.4.19</ecNumber>
    </recommendedName>
    <alternativeName>
        <fullName evidence="8">tRNA(Ile)-2-lysyl-cytidine synthase</fullName>
    </alternativeName>
    <alternativeName>
        <fullName evidence="8">tRNA(Ile)-lysidine synthetase</fullName>
    </alternativeName>
</protein>
<feature type="domain" description="Lysidine-tRNA(Ile) synthetase C-terminal" evidence="9">
    <location>
        <begin position="378"/>
        <end position="451"/>
    </location>
</feature>
<dbReference type="InterPro" id="IPR015262">
    <property type="entry name" value="tRNA_Ile_lys_synt_subst-bd"/>
</dbReference>
<reference evidence="10 11" key="1">
    <citation type="submission" date="2023-04" db="EMBL/GenBank/DDBJ databases">
        <authorList>
            <person name="Hsu D."/>
        </authorList>
    </citation>
    <scope>NUCLEOTIDE SEQUENCE [LARGE SCALE GENOMIC DNA]</scope>
    <source>
        <strain evidence="10 11">MK1</strain>
    </source>
</reference>
<dbReference type="KEGG" id="dbc:MFMK1_000197"/>
<sequence>MLDKVKDFIKKQNMLQLGDKILAAVSGGPDSIALLDILTKLQGDYQCSLHVAHLNHMFRGEESLADAFFVQEYASSLGICVTYASADIPALLEDGGSSQEVARIVRYRYLRRVAKLFDCNKIALGHHRNDQAETLLHNLLRGSGPEGLAGMLPQHNDLIRPLLAVDRNEIETYCSEQGLSWRNDPSNKKSVYRRNKIRNELIPYLEEYNPQLVNILSQTAEIFQAENNYLEEVVWQKYTQLCDKKNETLSFNTGELNSLHPALASRVLRLAARKLSGRALDYLQVRRILEFSLSGQSGKMLELPGGVILEISYHRLILRKKSKPSRVERYRYPLPLTGTVILKEAGLAIKVREISTVQTYDSGDLLVVLDKGKVALPLTLRNRLPGDRIYPLGAPGEKKLKDFFIDKKVRVDKRDNIPLLVDAKNEIIWVVGYAINNRVRVTERSKNLLELQAVNIGDEC</sequence>
<keyword evidence="2 8" id="KW-0963">Cytoplasm</keyword>
<dbReference type="SUPFAM" id="SSF82829">
    <property type="entry name" value="MesJ substrate recognition domain-like"/>
    <property type="match status" value="1"/>
</dbReference>
<evidence type="ECO:0000256" key="2">
    <source>
        <dbReference type="ARBA" id="ARBA00022490"/>
    </source>
</evidence>
<organism evidence="10 11">
    <name type="scientific">Metallumcola ferriviriculae</name>
    <dbReference type="NCBI Taxonomy" id="3039180"/>
    <lineage>
        <taxon>Bacteria</taxon>
        <taxon>Bacillati</taxon>
        <taxon>Bacillota</taxon>
        <taxon>Clostridia</taxon>
        <taxon>Neomoorellales</taxon>
        <taxon>Desulfitibacteraceae</taxon>
        <taxon>Metallumcola</taxon>
    </lineage>
</organism>
<dbReference type="SMART" id="SM00977">
    <property type="entry name" value="TilS_C"/>
    <property type="match status" value="1"/>
</dbReference>
<dbReference type="InterPro" id="IPR012094">
    <property type="entry name" value="tRNA_Ile_lys_synt"/>
</dbReference>
<dbReference type="GO" id="GO:0005524">
    <property type="term" value="F:ATP binding"/>
    <property type="evidence" value="ECO:0007669"/>
    <property type="project" value="UniProtKB-UniRule"/>
</dbReference>
<keyword evidence="11" id="KW-1185">Reference proteome</keyword>
<dbReference type="Proteomes" id="UP001329915">
    <property type="component" value="Chromosome"/>
</dbReference>
<dbReference type="EC" id="6.3.4.19" evidence="8"/>
<keyword evidence="4 8" id="KW-0819">tRNA processing</keyword>
<gene>
    <name evidence="8 10" type="primary">tilS</name>
    <name evidence="10" type="ORF">MFMK1_000197</name>
</gene>
<dbReference type="InterPro" id="IPR012795">
    <property type="entry name" value="tRNA_Ile_lys_synt_N"/>
</dbReference>
<dbReference type="PANTHER" id="PTHR43033">
    <property type="entry name" value="TRNA(ILE)-LYSIDINE SYNTHASE-RELATED"/>
    <property type="match status" value="1"/>
</dbReference>
<evidence type="ECO:0000259" key="9">
    <source>
        <dbReference type="SMART" id="SM00977"/>
    </source>
</evidence>
<dbReference type="RefSeq" id="WP_366923327.1">
    <property type="nucleotide sequence ID" value="NZ_CP121694.1"/>
</dbReference>
<dbReference type="GO" id="GO:0005737">
    <property type="term" value="C:cytoplasm"/>
    <property type="evidence" value="ECO:0007669"/>
    <property type="project" value="UniProtKB-SubCell"/>
</dbReference>
<dbReference type="NCBIfam" id="TIGR02432">
    <property type="entry name" value="lysidine_TilS_N"/>
    <property type="match status" value="1"/>
</dbReference>
<dbReference type="Pfam" id="PF09179">
    <property type="entry name" value="TilS"/>
    <property type="match status" value="1"/>
</dbReference>
<evidence type="ECO:0000256" key="7">
    <source>
        <dbReference type="ARBA" id="ARBA00048539"/>
    </source>
</evidence>